<sequence length="109" mass="12186">MAKEISLHYLSKVRRLQSSHIATNINVHHFSFVSVLAQKQLSVAPRSISGQHFWNFAPVWPWTRPDWLSALLQAQHHAGIQSVGGGQHREGAHSFHRGHPVAGAALLWC</sequence>
<name>A0AAQ4DKZ6_AMBAM</name>
<organism evidence="1 2">
    <name type="scientific">Amblyomma americanum</name>
    <name type="common">Lone star tick</name>
    <dbReference type="NCBI Taxonomy" id="6943"/>
    <lineage>
        <taxon>Eukaryota</taxon>
        <taxon>Metazoa</taxon>
        <taxon>Ecdysozoa</taxon>
        <taxon>Arthropoda</taxon>
        <taxon>Chelicerata</taxon>
        <taxon>Arachnida</taxon>
        <taxon>Acari</taxon>
        <taxon>Parasitiformes</taxon>
        <taxon>Ixodida</taxon>
        <taxon>Ixodoidea</taxon>
        <taxon>Ixodidae</taxon>
        <taxon>Amblyomminae</taxon>
        <taxon>Amblyomma</taxon>
    </lineage>
</organism>
<dbReference type="AlphaFoldDB" id="A0AAQ4DKZ6"/>
<keyword evidence="2" id="KW-1185">Reference proteome</keyword>
<accession>A0AAQ4DKZ6</accession>
<evidence type="ECO:0000313" key="1">
    <source>
        <dbReference type="EMBL" id="KAK8763136.1"/>
    </source>
</evidence>
<proteinExistence type="predicted"/>
<gene>
    <name evidence="1" type="ORF">V5799_034263</name>
</gene>
<comment type="caution">
    <text evidence="1">The sequence shown here is derived from an EMBL/GenBank/DDBJ whole genome shotgun (WGS) entry which is preliminary data.</text>
</comment>
<dbReference type="Proteomes" id="UP001321473">
    <property type="component" value="Unassembled WGS sequence"/>
</dbReference>
<reference evidence="1 2" key="1">
    <citation type="journal article" date="2023" name="Arcadia Sci">
        <title>De novo assembly of a long-read Amblyomma americanum tick genome.</title>
        <authorList>
            <person name="Chou S."/>
            <person name="Poskanzer K.E."/>
            <person name="Rollins M."/>
            <person name="Thuy-Boun P.S."/>
        </authorList>
    </citation>
    <scope>NUCLEOTIDE SEQUENCE [LARGE SCALE GENOMIC DNA]</scope>
    <source>
        <strain evidence="1">F_SG_1</strain>
        <tissue evidence="1">Salivary glands</tissue>
    </source>
</reference>
<evidence type="ECO:0000313" key="2">
    <source>
        <dbReference type="Proteomes" id="UP001321473"/>
    </source>
</evidence>
<protein>
    <submittedName>
        <fullName evidence="1">Uncharacterized protein</fullName>
    </submittedName>
</protein>
<dbReference type="EMBL" id="JARKHS020029577">
    <property type="protein sequence ID" value="KAK8763136.1"/>
    <property type="molecule type" value="Genomic_DNA"/>
</dbReference>